<dbReference type="AlphaFoldDB" id="A0AAV6HZI2"/>
<keyword evidence="2" id="KW-1185">Reference proteome</keyword>
<gene>
    <name evidence="1" type="ORF">RHGRI_034180</name>
</gene>
<sequence>MSSWHELSSMIRNYGSWCSWTSPIPNERLLVGRSFLEKLPQYPLPTHNVVLTGKGGSIEFEGNVVAYKEAQRVELEKKLFIKDAISDLPPVKKDEARDEMPYHSEAMTEFQQFIRLRKDDEFA</sequence>
<dbReference type="PANTHER" id="PTHR10629:SF50">
    <property type="entry name" value="DNA (CYTOSINE-5)-METHYLTRANSFERASE CMT3"/>
    <property type="match status" value="1"/>
</dbReference>
<protein>
    <submittedName>
        <fullName evidence="1">Uncharacterized protein</fullName>
    </submittedName>
</protein>
<reference evidence="1" key="1">
    <citation type="submission" date="2020-08" db="EMBL/GenBank/DDBJ databases">
        <title>Plant Genome Project.</title>
        <authorList>
            <person name="Zhang R.-G."/>
        </authorList>
    </citation>
    <scope>NUCLEOTIDE SEQUENCE</scope>
    <source>
        <strain evidence="1">WSP0</strain>
        <tissue evidence="1">Leaf</tissue>
    </source>
</reference>
<name>A0AAV6HZI2_9ERIC</name>
<comment type="caution">
    <text evidence="1">The sequence shown here is derived from an EMBL/GenBank/DDBJ whole genome shotgun (WGS) entry which is preliminary data.</text>
</comment>
<dbReference type="Gene3D" id="3.90.120.10">
    <property type="entry name" value="DNA Methylase, subunit A, domain 2"/>
    <property type="match status" value="1"/>
</dbReference>
<organism evidence="1 2">
    <name type="scientific">Rhododendron griersonianum</name>
    <dbReference type="NCBI Taxonomy" id="479676"/>
    <lineage>
        <taxon>Eukaryota</taxon>
        <taxon>Viridiplantae</taxon>
        <taxon>Streptophyta</taxon>
        <taxon>Embryophyta</taxon>
        <taxon>Tracheophyta</taxon>
        <taxon>Spermatophyta</taxon>
        <taxon>Magnoliopsida</taxon>
        <taxon>eudicotyledons</taxon>
        <taxon>Gunneridae</taxon>
        <taxon>Pentapetalae</taxon>
        <taxon>asterids</taxon>
        <taxon>Ericales</taxon>
        <taxon>Ericaceae</taxon>
        <taxon>Ericoideae</taxon>
        <taxon>Rhodoreae</taxon>
        <taxon>Rhododendron</taxon>
    </lineage>
</organism>
<dbReference type="PANTHER" id="PTHR10629">
    <property type="entry name" value="CYTOSINE-SPECIFIC METHYLTRANSFERASE"/>
    <property type="match status" value="1"/>
</dbReference>
<dbReference type="GO" id="GO:0003677">
    <property type="term" value="F:DNA binding"/>
    <property type="evidence" value="ECO:0007669"/>
    <property type="project" value="TreeGrafter"/>
</dbReference>
<evidence type="ECO:0000313" key="1">
    <source>
        <dbReference type="EMBL" id="KAG5521866.1"/>
    </source>
</evidence>
<dbReference type="GO" id="GO:0005634">
    <property type="term" value="C:nucleus"/>
    <property type="evidence" value="ECO:0007669"/>
    <property type="project" value="TreeGrafter"/>
</dbReference>
<proteinExistence type="predicted"/>
<dbReference type="InterPro" id="IPR029063">
    <property type="entry name" value="SAM-dependent_MTases_sf"/>
</dbReference>
<dbReference type="Proteomes" id="UP000823749">
    <property type="component" value="Chromosome 12"/>
</dbReference>
<evidence type="ECO:0000313" key="2">
    <source>
        <dbReference type="Proteomes" id="UP000823749"/>
    </source>
</evidence>
<dbReference type="EMBL" id="JACTNZ010000012">
    <property type="protein sequence ID" value="KAG5521866.1"/>
    <property type="molecule type" value="Genomic_DNA"/>
</dbReference>
<dbReference type="Gene3D" id="3.40.50.150">
    <property type="entry name" value="Vaccinia Virus protein VP39"/>
    <property type="match status" value="1"/>
</dbReference>
<dbReference type="GO" id="GO:0003886">
    <property type="term" value="F:DNA (cytosine-5-)-methyltransferase activity"/>
    <property type="evidence" value="ECO:0007669"/>
    <property type="project" value="TreeGrafter"/>
</dbReference>
<accession>A0AAV6HZI2</accession>
<dbReference type="GO" id="GO:0044027">
    <property type="term" value="P:negative regulation of gene expression via chromosomal CpG island methylation"/>
    <property type="evidence" value="ECO:0007669"/>
    <property type="project" value="TreeGrafter"/>
</dbReference>
<dbReference type="InterPro" id="IPR050390">
    <property type="entry name" value="C5-Methyltransferase"/>
</dbReference>